<dbReference type="EMBL" id="FNPI01000010">
    <property type="protein sequence ID" value="SDZ33939.1"/>
    <property type="molecule type" value="Genomic_DNA"/>
</dbReference>
<evidence type="ECO:0000256" key="2">
    <source>
        <dbReference type="HAMAP-Rule" id="MF_00984"/>
    </source>
</evidence>
<dbReference type="OrthoDB" id="9809878at2"/>
<gene>
    <name evidence="5" type="ORF">SAMN05421736_11055</name>
</gene>
<dbReference type="PANTHER" id="PTHR10302:SF27">
    <property type="entry name" value="SINGLE-STRANDED DNA-BINDING PROTEIN"/>
    <property type="match status" value="1"/>
</dbReference>
<dbReference type="Pfam" id="PF00436">
    <property type="entry name" value="SSB"/>
    <property type="match status" value="1"/>
</dbReference>
<dbReference type="Proteomes" id="UP000198935">
    <property type="component" value="Unassembled WGS sequence"/>
</dbReference>
<organism evidence="5 6">
    <name type="scientific">Evansella caseinilytica</name>
    <dbReference type="NCBI Taxonomy" id="1503961"/>
    <lineage>
        <taxon>Bacteria</taxon>
        <taxon>Bacillati</taxon>
        <taxon>Bacillota</taxon>
        <taxon>Bacilli</taxon>
        <taxon>Bacillales</taxon>
        <taxon>Bacillaceae</taxon>
        <taxon>Evansella</taxon>
    </lineage>
</organism>
<dbReference type="Gene3D" id="2.40.50.140">
    <property type="entry name" value="Nucleic acid-binding proteins"/>
    <property type="match status" value="1"/>
</dbReference>
<dbReference type="GO" id="GO:0006260">
    <property type="term" value="P:DNA replication"/>
    <property type="evidence" value="ECO:0007669"/>
    <property type="project" value="InterPro"/>
</dbReference>
<comment type="caution">
    <text evidence="2">Lacks conserved residue(s) required for the propagation of feature annotation.</text>
</comment>
<reference evidence="6" key="1">
    <citation type="submission" date="2016-10" db="EMBL/GenBank/DDBJ databases">
        <authorList>
            <person name="Varghese N."/>
            <person name="Submissions S."/>
        </authorList>
    </citation>
    <scope>NUCLEOTIDE SEQUENCE [LARGE SCALE GENOMIC DNA]</scope>
    <source>
        <strain evidence="6">SP</strain>
    </source>
</reference>
<sequence>MLNQVMLIGRVVKDPVVNTTKEGTAITRISLAVRRPFKNAQGNYDTDFITCTAWKKLAETSGDYCTKGSLVCISGRVYVRSYDISENKRVSTTEIIAENITFLQLKRNNSIPESTGNVPIPEIRERESDKQSSLEKKVEQDGNHLKK</sequence>
<dbReference type="AlphaFoldDB" id="A0A1H3S9X5"/>
<evidence type="ECO:0000313" key="6">
    <source>
        <dbReference type="Proteomes" id="UP000198935"/>
    </source>
</evidence>
<accession>A0A1H3S9X5</accession>
<dbReference type="PIRSF" id="PIRSF002070">
    <property type="entry name" value="SSB"/>
    <property type="match status" value="1"/>
</dbReference>
<dbReference type="InterPro" id="IPR000424">
    <property type="entry name" value="Primosome_PriB/ssb"/>
</dbReference>
<dbReference type="InterPro" id="IPR011344">
    <property type="entry name" value="ssDNA-bd"/>
</dbReference>
<dbReference type="HAMAP" id="MF_00984">
    <property type="entry name" value="SSB"/>
    <property type="match status" value="1"/>
</dbReference>
<keyword evidence="6" id="KW-1185">Reference proteome</keyword>
<comment type="subunit">
    <text evidence="2">Homotetramer.</text>
</comment>
<dbReference type="GO" id="GO:0003697">
    <property type="term" value="F:single-stranded DNA binding"/>
    <property type="evidence" value="ECO:0007669"/>
    <property type="project" value="UniProtKB-UniRule"/>
</dbReference>
<dbReference type="SUPFAM" id="SSF50249">
    <property type="entry name" value="Nucleic acid-binding proteins"/>
    <property type="match status" value="1"/>
</dbReference>
<dbReference type="STRING" id="1503961.SAMN05421736_11055"/>
<dbReference type="GO" id="GO:0009295">
    <property type="term" value="C:nucleoid"/>
    <property type="evidence" value="ECO:0007669"/>
    <property type="project" value="TreeGrafter"/>
</dbReference>
<name>A0A1H3S9X5_9BACI</name>
<protein>
    <recommendedName>
        <fullName evidence="2 3">Single-stranded DNA-binding protein</fullName>
        <shortName evidence="2">SSB</shortName>
    </recommendedName>
</protein>
<proteinExistence type="inferred from homology"/>
<dbReference type="PROSITE" id="PS50935">
    <property type="entry name" value="SSB"/>
    <property type="match status" value="1"/>
</dbReference>
<feature type="compositionally biased region" description="Basic and acidic residues" evidence="4">
    <location>
        <begin position="122"/>
        <end position="147"/>
    </location>
</feature>
<evidence type="ECO:0000256" key="1">
    <source>
        <dbReference type="ARBA" id="ARBA00023125"/>
    </source>
</evidence>
<dbReference type="PANTHER" id="PTHR10302">
    <property type="entry name" value="SINGLE-STRANDED DNA-BINDING PROTEIN"/>
    <property type="match status" value="1"/>
</dbReference>
<evidence type="ECO:0000256" key="3">
    <source>
        <dbReference type="PIRNR" id="PIRNR002070"/>
    </source>
</evidence>
<dbReference type="InterPro" id="IPR012340">
    <property type="entry name" value="NA-bd_OB-fold"/>
</dbReference>
<feature type="region of interest" description="Disordered" evidence="4">
    <location>
        <begin position="111"/>
        <end position="147"/>
    </location>
</feature>
<dbReference type="CDD" id="cd04496">
    <property type="entry name" value="SSB_OBF"/>
    <property type="match status" value="1"/>
</dbReference>
<dbReference type="NCBIfam" id="TIGR00621">
    <property type="entry name" value="ssb"/>
    <property type="match status" value="1"/>
</dbReference>
<evidence type="ECO:0000256" key="4">
    <source>
        <dbReference type="SAM" id="MobiDB-lite"/>
    </source>
</evidence>
<evidence type="ECO:0000313" key="5">
    <source>
        <dbReference type="EMBL" id="SDZ33939.1"/>
    </source>
</evidence>
<keyword evidence="1 2" id="KW-0238">DNA-binding</keyword>